<gene>
    <name evidence="2" type="ORF">Pyn_27829</name>
</gene>
<reference evidence="2 3" key="1">
    <citation type="submission" date="2018-02" db="EMBL/GenBank/DDBJ databases">
        <title>Draft genome of wild Prunus yedoensis var. nudiflora.</title>
        <authorList>
            <person name="Baek S."/>
            <person name="Kim J.-H."/>
            <person name="Choi K."/>
            <person name="Kim G.-B."/>
            <person name="Cho A."/>
            <person name="Jang H."/>
            <person name="Shin C.-H."/>
            <person name="Yu H.-J."/>
            <person name="Mun J.-H."/>
        </authorList>
    </citation>
    <scope>NUCLEOTIDE SEQUENCE [LARGE SCALE GENOMIC DNA]</scope>
    <source>
        <strain evidence="3">cv. Jeju island</strain>
        <tissue evidence="2">Leaf</tissue>
    </source>
</reference>
<organism evidence="2 3">
    <name type="scientific">Prunus yedoensis var. nudiflora</name>
    <dbReference type="NCBI Taxonomy" id="2094558"/>
    <lineage>
        <taxon>Eukaryota</taxon>
        <taxon>Viridiplantae</taxon>
        <taxon>Streptophyta</taxon>
        <taxon>Embryophyta</taxon>
        <taxon>Tracheophyta</taxon>
        <taxon>Spermatophyta</taxon>
        <taxon>Magnoliopsida</taxon>
        <taxon>eudicotyledons</taxon>
        <taxon>Gunneridae</taxon>
        <taxon>Pentapetalae</taxon>
        <taxon>rosids</taxon>
        <taxon>fabids</taxon>
        <taxon>Rosales</taxon>
        <taxon>Rosaceae</taxon>
        <taxon>Amygdaloideae</taxon>
        <taxon>Amygdaleae</taxon>
        <taxon>Prunus</taxon>
    </lineage>
</organism>
<evidence type="ECO:0000313" key="3">
    <source>
        <dbReference type="Proteomes" id="UP000250321"/>
    </source>
</evidence>
<name>A0A314ZIR3_PRUYE</name>
<feature type="compositionally biased region" description="Polar residues" evidence="1">
    <location>
        <begin position="393"/>
        <end position="416"/>
    </location>
</feature>
<keyword evidence="3" id="KW-1185">Reference proteome</keyword>
<dbReference type="OrthoDB" id="1147893at2759"/>
<dbReference type="GO" id="GO:0016740">
    <property type="term" value="F:transferase activity"/>
    <property type="evidence" value="ECO:0007669"/>
    <property type="project" value="UniProtKB-KW"/>
</dbReference>
<dbReference type="AlphaFoldDB" id="A0A314ZIR3"/>
<dbReference type="STRING" id="2094558.A0A314ZIR3"/>
<protein>
    <submittedName>
        <fullName evidence="2">Histone acetyltransferase HAC12</fullName>
    </submittedName>
</protein>
<keyword evidence="2" id="KW-0808">Transferase</keyword>
<dbReference type="EMBL" id="PJQY01000164">
    <property type="protein sequence ID" value="PQQ17108.1"/>
    <property type="molecule type" value="Genomic_DNA"/>
</dbReference>
<comment type="caution">
    <text evidence="2">The sequence shown here is derived from an EMBL/GenBank/DDBJ whole genome shotgun (WGS) entry which is preliminary data.</text>
</comment>
<feature type="region of interest" description="Disordered" evidence="1">
    <location>
        <begin position="393"/>
        <end position="458"/>
    </location>
</feature>
<feature type="compositionally biased region" description="Polar residues" evidence="1">
    <location>
        <begin position="337"/>
        <end position="351"/>
    </location>
</feature>
<sequence>MDVQRYNSDQTFGHISNYPVLNSSPFLLGRDGLRRQSIKCQPGYLSDWRKGPRVSSVRNLFYIFFLSTNYVLGELASDFVGVLENQLFMEATSEEEYVNEETLSHRLQILLQHKLYDANSNEQVGLPLCTPMPTSGLPHGCCDSANNADHVNFIKGSPFNGYKQGYANRFIASNELDMPFSSGLMQVASEIFLPLEDASASITAYSNANEFLLLEVLMMGHSLLKGNMNYSSDISIDCHVQQQHLDHGRLGNAQSMVFPSTVGEFSAVSSSNLLIPQHIPIEVPEVSNILPGTIFSKEISTLEDIVQSCSLIMKSQHNQNRPRPSYLQPRVPPEQSHAAQQCASDGPSSGNIEDILPSSKRLKMENKNGSFHLLAPSVVQNCAPEGLSYLQHQSESPLSINSEDTVQSCSRMIKSQHNQKRPPRPYLRPQVPPEQSHGAQEYASDGPSSGNIEDIPPSSKRLKMENKIEGSHLLAPSVIQHCAHEGLPYLQHQSESPLSINSEDVVQSCSQMIKSQHNQKRPLHPYLQPQVPPGQSNGAQEYASDGPSSGNIEDMPPSSKRSKMENINENSHLLAPSVVQPCAPKGLSYLQQQSKSPVSINSEVTHVEIEPVKNSIQDSTGISDVRKCDSDNIINWIPKVCLFLLEEFYLSTDGAIRPY</sequence>
<dbReference type="Proteomes" id="UP000250321">
    <property type="component" value="Unassembled WGS sequence"/>
</dbReference>
<proteinExistence type="predicted"/>
<accession>A0A314ZIR3</accession>
<feature type="region of interest" description="Disordered" evidence="1">
    <location>
        <begin position="317"/>
        <end position="355"/>
    </location>
</feature>
<evidence type="ECO:0000313" key="2">
    <source>
        <dbReference type="EMBL" id="PQQ17108.1"/>
    </source>
</evidence>
<feature type="region of interest" description="Disordered" evidence="1">
    <location>
        <begin position="509"/>
        <end position="563"/>
    </location>
</feature>
<evidence type="ECO:0000256" key="1">
    <source>
        <dbReference type="SAM" id="MobiDB-lite"/>
    </source>
</evidence>